<evidence type="ECO:0000313" key="2">
    <source>
        <dbReference type="Proteomes" id="UP000885826"/>
    </source>
</evidence>
<evidence type="ECO:0000313" key="1">
    <source>
        <dbReference type="EMBL" id="HEC79415.1"/>
    </source>
</evidence>
<protein>
    <recommendedName>
        <fullName evidence="3">Dipeptidylpeptidase IV N-terminal domain-containing protein</fullName>
    </recommendedName>
</protein>
<evidence type="ECO:0008006" key="3">
    <source>
        <dbReference type="Google" id="ProtNLM"/>
    </source>
</evidence>
<gene>
    <name evidence="1" type="ORF">ENI34_09820</name>
</gene>
<sequence>MIKKIITIMIVSILPLLAQEGFLEGVRAEDLMLDRIEAVPVETAKEIENSGFDYWFEPVLSVAYSPNTTLIAEERTEKPGGRIIGVWIVDSATNTEKRIIEGIAYDLKWSADGKFLAFRKMVPKKELFHGRRVYGDGGLWLYNVETDEMQPVPLGSYFEWSPQGNYLAGKHLDSTGLWALAIYNAEREETKVLDRVLFFEPWNFCWSPDGEMLTYVVATKTSGHIECSPIESEVFIINRDGTGKTQITYTMQPEILVKWLPDGKSIMVERFKEMPDPVTGGSDTEIVILKLKKRRRK</sequence>
<comment type="caution">
    <text evidence="1">The sequence shown here is derived from an EMBL/GenBank/DDBJ whole genome shotgun (WGS) entry which is preliminary data.</text>
</comment>
<dbReference type="PANTHER" id="PTHR36842">
    <property type="entry name" value="PROTEIN TOLB HOMOLOG"/>
    <property type="match status" value="1"/>
</dbReference>
<dbReference type="Proteomes" id="UP000885826">
    <property type="component" value="Unassembled WGS sequence"/>
</dbReference>
<name>A0A9C9ENU6_UNCW3</name>
<organism evidence="1 2">
    <name type="scientific">candidate division WOR-3 bacterium</name>
    <dbReference type="NCBI Taxonomy" id="2052148"/>
    <lineage>
        <taxon>Bacteria</taxon>
        <taxon>Bacteria division WOR-3</taxon>
    </lineage>
</organism>
<dbReference type="SUPFAM" id="SSF82171">
    <property type="entry name" value="DPP6 N-terminal domain-like"/>
    <property type="match status" value="1"/>
</dbReference>
<reference evidence="1" key="1">
    <citation type="journal article" date="2020" name="mSystems">
        <title>Genome- and Community-Level Interaction Insights into Carbon Utilization and Element Cycling Functions of Hydrothermarchaeota in Hydrothermal Sediment.</title>
        <authorList>
            <person name="Zhou Z."/>
            <person name="Liu Y."/>
            <person name="Xu W."/>
            <person name="Pan J."/>
            <person name="Luo Z.H."/>
            <person name="Li M."/>
        </authorList>
    </citation>
    <scope>NUCLEOTIDE SEQUENCE</scope>
    <source>
        <strain evidence="1">HyVt-388</strain>
    </source>
</reference>
<dbReference type="AlphaFoldDB" id="A0A9C9ENU6"/>
<dbReference type="Gene3D" id="2.120.10.30">
    <property type="entry name" value="TolB, C-terminal domain"/>
    <property type="match status" value="1"/>
</dbReference>
<dbReference type="InterPro" id="IPR011042">
    <property type="entry name" value="6-blade_b-propeller_TolB-like"/>
</dbReference>
<dbReference type="EMBL" id="DRIG01000100">
    <property type="protein sequence ID" value="HEC79415.1"/>
    <property type="molecule type" value="Genomic_DNA"/>
</dbReference>
<proteinExistence type="predicted"/>
<accession>A0A9C9ENU6</accession>